<dbReference type="AlphaFoldDB" id="X1L1B0"/>
<feature type="non-terminal residue" evidence="1">
    <location>
        <position position="1"/>
    </location>
</feature>
<comment type="caution">
    <text evidence="1">The sequence shown here is derived from an EMBL/GenBank/DDBJ whole genome shotgun (WGS) entry which is preliminary data.</text>
</comment>
<name>X1L1B0_9ZZZZ</name>
<proteinExistence type="predicted"/>
<protein>
    <submittedName>
        <fullName evidence="1">Uncharacterized protein</fullName>
    </submittedName>
</protein>
<sequence>RPEFALGQDLSQKLLKKVLPKHDKEKVNELSRFYQENLVYQLYDDTKEIINLPYQKAILSNSQQFAHRKFLIVLNSCGPRQNRTAISTMRM</sequence>
<organism evidence="1">
    <name type="scientific">marine sediment metagenome</name>
    <dbReference type="NCBI Taxonomy" id="412755"/>
    <lineage>
        <taxon>unclassified sequences</taxon>
        <taxon>metagenomes</taxon>
        <taxon>ecological metagenomes</taxon>
    </lineage>
</organism>
<evidence type="ECO:0000313" key="1">
    <source>
        <dbReference type="EMBL" id="GAI13112.1"/>
    </source>
</evidence>
<accession>X1L1B0</accession>
<dbReference type="EMBL" id="BARV01005264">
    <property type="protein sequence ID" value="GAI13112.1"/>
    <property type="molecule type" value="Genomic_DNA"/>
</dbReference>
<gene>
    <name evidence="1" type="ORF">S06H3_11055</name>
</gene>
<reference evidence="1" key="1">
    <citation type="journal article" date="2014" name="Front. Microbiol.">
        <title>High frequency of phylogenetically diverse reductive dehalogenase-homologous genes in deep subseafloor sedimentary metagenomes.</title>
        <authorList>
            <person name="Kawai M."/>
            <person name="Futagami T."/>
            <person name="Toyoda A."/>
            <person name="Takaki Y."/>
            <person name="Nishi S."/>
            <person name="Hori S."/>
            <person name="Arai W."/>
            <person name="Tsubouchi T."/>
            <person name="Morono Y."/>
            <person name="Uchiyama I."/>
            <person name="Ito T."/>
            <person name="Fujiyama A."/>
            <person name="Inagaki F."/>
            <person name="Takami H."/>
        </authorList>
    </citation>
    <scope>NUCLEOTIDE SEQUENCE</scope>
    <source>
        <strain evidence="1">Expedition CK06-06</strain>
    </source>
</reference>